<dbReference type="PANTHER" id="PTHR23426:SF65">
    <property type="entry name" value="FERREDOXIN-2, MITOCHONDRIAL"/>
    <property type="match status" value="1"/>
</dbReference>
<dbReference type="EMBL" id="NOXU01000023">
    <property type="protein sequence ID" value="OYQ36296.1"/>
    <property type="molecule type" value="Genomic_DNA"/>
</dbReference>
<evidence type="ECO:0000256" key="1">
    <source>
        <dbReference type="ARBA" id="ARBA00010914"/>
    </source>
</evidence>
<evidence type="ECO:0000313" key="9">
    <source>
        <dbReference type="Proteomes" id="UP000216998"/>
    </source>
</evidence>
<comment type="similarity">
    <text evidence="1">Belongs to the adrenodoxin/putidaredoxin family.</text>
</comment>
<evidence type="ECO:0000256" key="2">
    <source>
        <dbReference type="ARBA" id="ARBA00022714"/>
    </source>
</evidence>
<keyword evidence="3" id="KW-0479">Metal-binding</keyword>
<dbReference type="InterPro" id="IPR012675">
    <property type="entry name" value="Beta-grasp_dom_sf"/>
</dbReference>
<dbReference type="Proteomes" id="UP000216998">
    <property type="component" value="Unassembled WGS sequence"/>
</dbReference>
<dbReference type="PROSITE" id="PS51085">
    <property type="entry name" value="2FE2S_FER_2"/>
    <property type="match status" value="1"/>
</dbReference>
<accession>A0A255Z4B2</accession>
<comment type="caution">
    <text evidence="8">The sequence shown here is derived from an EMBL/GenBank/DDBJ whole genome shotgun (WGS) entry which is preliminary data.</text>
</comment>
<feature type="domain" description="2Fe-2S ferredoxin-type" evidence="7">
    <location>
        <begin position="3"/>
        <end position="105"/>
    </location>
</feature>
<dbReference type="GO" id="GO:0051537">
    <property type="term" value="F:2 iron, 2 sulfur cluster binding"/>
    <property type="evidence" value="ECO:0007669"/>
    <property type="project" value="UniProtKB-KW"/>
</dbReference>
<dbReference type="InterPro" id="IPR001055">
    <property type="entry name" value="Adrenodoxin-like"/>
</dbReference>
<dbReference type="GO" id="GO:0009055">
    <property type="term" value="F:electron transfer activity"/>
    <property type="evidence" value="ECO:0007669"/>
    <property type="project" value="TreeGrafter"/>
</dbReference>
<dbReference type="Gene3D" id="3.10.20.30">
    <property type="match status" value="1"/>
</dbReference>
<evidence type="ECO:0000256" key="5">
    <source>
        <dbReference type="ARBA" id="ARBA00023014"/>
    </source>
</evidence>
<dbReference type="PANTHER" id="PTHR23426">
    <property type="entry name" value="FERREDOXIN/ADRENODOXIN"/>
    <property type="match status" value="1"/>
</dbReference>
<evidence type="ECO:0000259" key="7">
    <source>
        <dbReference type="PROSITE" id="PS51085"/>
    </source>
</evidence>
<keyword evidence="5" id="KW-0411">Iron-sulfur</keyword>
<dbReference type="InterPro" id="IPR036010">
    <property type="entry name" value="2Fe-2S_ferredoxin-like_sf"/>
</dbReference>
<keyword evidence="4" id="KW-0408">Iron</keyword>
<dbReference type="GO" id="GO:0140647">
    <property type="term" value="P:P450-containing electron transport chain"/>
    <property type="evidence" value="ECO:0007669"/>
    <property type="project" value="InterPro"/>
</dbReference>
<dbReference type="OrthoDB" id="9799640at2"/>
<keyword evidence="9" id="KW-1185">Reference proteome</keyword>
<evidence type="ECO:0000256" key="3">
    <source>
        <dbReference type="ARBA" id="ARBA00022723"/>
    </source>
</evidence>
<sequence length="105" mass="11434">MPTIIAIDRAGQEHRLAADTGQSLMQVLRDNDLDVMAICGGCCSCATCHVYVADDWLTALDPQAPDERELVQDSPHFRAGPSRLSCQIPVTDRLDGLRVTLAPED</sequence>
<dbReference type="SUPFAM" id="SSF54292">
    <property type="entry name" value="2Fe-2S ferredoxin-like"/>
    <property type="match status" value="1"/>
</dbReference>
<evidence type="ECO:0000256" key="6">
    <source>
        <dbReference type="ARBA" id="ARBA00034078"/>
    </source>
</evidence>
<name>A0A255Z4B2_9PROT</name>
<evidence type="ECO:0000313" key="8">
    <source>
        <dbReference type="EMBL" id="OYQ36296.1"/>
    </source>
</evidence>
<protein>
    <submittedName>
        <fullName evidence="8">Ferredoxin</fullName>
    </submittedName>
</protein>
<dbReference type="RefSeq" id="WP_094454639.1">
    <property type="nucleotide sequence ID" value="NZ_NOXU01000023.1"/>
</dbReference>
<proteinExistence type="inferred from homology"/>
<gene>
    <name evidence="8" type="ORF">CHU95_05645</name>
</gene>
<dbReference type="InterPro" id="IPR001041">
    <property type="entry name" value="2Fe-2S_ferredoxin-type"/>
</dbReference>
<comment type="cofactor">
    <cofactor evidence="6">
        <name>[2Fe-2S] cluster</name>
        <dbReference type="ChEBI" id="CHEBI:190135"/>
    </cofactor>
</comment>
<dbReference type="AlphaFoldDB" id="A0A255Z4B2"/>
<evidence type="ECO:0000256" key="4">
    <source>
        <dbReference type="ARBA" id="ARBA00023004"/>
    </source>
</evidence>
<dbReference type="PRINTS" id="PR00355">
    <property type="entry name" value="ADRENODOXIN"/>
</dbReference>
<dbReference type="CDD" id="cd00207">
    <property type="entry name" value="fer2"/>
    <property type="match status" value="1"/>
</dbReference>
<organism evidence="8 9">
    <name type="scientific">Niveispirillum lacus</name>
    <dbReference type="NCBI Taxonomy" id="1981099"/>
    <lineage>
        <taxon>Bacteria</taxon>
        <taxon>Pseudomonadati</taxon>
        <taxon>Pseudomonadota</taxon>
        <taxon>Alphaproteobacteria</taxon>
        <taxon>Rhodospirillales</taxon>
        <taxon>Azospirillaceae</taxon>
        <taxon>Niveispirillum</taxon>
    </lineage>
</organism>
<keyword evidence="2" id="KW-0001">2Fe-2S</keyword>
<dbReference type="Pfam" id="PF00111">
    <property type="entry name" value="Fer2"/>
    <property type="match status" value="1"/>
</dbReference>
<reference evidence="8 9" key="1">
    <citation type="submission" date="2017-07" db="EMBL/GenBank/DDBJ databases">
        <title>Niveispirillum cyanobacteriorum sp. nov., isolated from cyanobacterial aggregates in a eutrophic lake.</title>
        <authorList>
            <person name="Cai H."/>
        </authorList>
    </citation>
    <scope>NUCLEOTIDE SEQUENCE [LARGE SCALE GENOMIC DNA]</scope>
    <source>
        <strain evidence="9">TH1-14</strain>
    </source>
</reference>
<dbReference type="GO" id="GO:0046872">
    <property type="term" value="F:metal ion binding"/>
    <property type="evidence" value="ECO:0007669"/>
    <property type="project" value="UniProtKB-KW"/>
</dbReference>